<feature type="domain" description="VWFA" evidence="3">
    <location>
        <begin position="120"/>
        <end position="364"/>
    </location>
</feature>
<protein>
    <submittedName>
        <fullName evidence="4">VWA domain-containing protein</fullName>
    </submittedName>
</protein>
<dbReference type="Pfam" id="PF13519">
    <property type="entry name" value="VWA_2"/>
    <property type="match status" value="1"/>
</dbReference>
<feature type="chain" id="PRO_5040722638" evidence="2">
    <location>
        <begin position="28"/>
        <end position="997"/>
    </location>
</feature>
<evidence type="ECO:0000259" key="3">
    <source>
        <dbReference type="PROSITE" id="PS50234"/>
    </source>
</evidence>
<organism evidence="4 5">
    <name type="scientific">Terrisporobacter muris</name>
    <dbReference type="NCBI Taxonomy" id="2963284"/>
    <lineage>
        <taxon>Bacteria</taxon>
        <taxon>Bacillati</taxon>
        <taxon>Bacillota</taxon>
        <taxon>Clostridia</taxon>
        <taxon>Peptostreptococcales</taxon>
        <taxon>Peptostreptococcaceae</taxon>
        <taxon>Terrisporobacter</taxon>
    </lineage>
</organism>
<evidence type="ECO:0000313" key="4">
    <source>
        <dbReference type="EMBL" id="MCR1821746.1"/>
    </source>
</evidence>
<feature type="compositionally biased region" description="Low complexity" evidence="1">
    <location>
        <begin position="49"/>
        <end position="68"/>
    </location>
</feature>
<dbReference type="InterPro" id="IPR036465">
    <property type="entry name" value="vWFA_dom_sf"/>
</dbReference>
<dbReference type="Gene3D" id="2.60.120.260">
    <property type="entry name" value="Galactose-binding domain-like"/>
    <property type="match status" value="1"/>
</dbReference>
<dbReference type="SMART" id="SM00327">
    <property type="entry name" value="VWA"/>
    <property type="match status" value="1"/>
</dbReference>
<dbReference type="PROSITE" id="PS50234">
    <property type="entry name" value="VWFA"/>
    <property type="match status" value="1"/>
</dbReference>
<dbReference type="RefSeq" id="WP_257560051.1">
    <property type="nucleotide sequence ID" value="NZ_JANKBY010000018.1"/>
</dbReference>
<dbReference type="Proteomes" id="UP001140817">
    <property type="component" value="Unassembled WGS sequence"/>
</dbReference>
<evidence type="ECO:0000256" key="1">
    <source>
        <dbReference type="SAM" id="MobiDB-lite"/>
    </source>
</evidence>
<gene>
    <name evidence="4" type="ORF">NSA58_03000</name>
</gene>
<dbReference type="SUPFAM" id="SSF53300">
    <property type="entry name" value="vWA-like"/>
    <property type="match status" value="1"/>
</dbReference>
<keyword evidence="5" id="KW-1185">Reference proteome</keyword>
<evidence type="ECO:0000313" key="5">
    <source>
        <dbReference type="Proteomes" id="UP001140817"/>
    </source>
</evidence>
<evidence type="ECO:0000256" key="2">
    <source>
        <dbReference type="SAM" id="SignalP"/>
    </source>
</evidence>
<comment type="caution">
    <text evidence="4">The sequence shown here is derived from an EMBL/GenBank/DDBJ whole genome shotgun (WGS) entry which is preliminary data.</text>
</comment>
<dbReference type="AlphaFoldDB" id="A0A9X2S2V1"/>
<dbReference type="EMBL" id="JANKBY010000018">
    <property type="protein sequence ID" value="MCR1821746.1"/>
    <property type="molecule type" value="Genomic_DNA"/>
</dbReference>
<accession>A0A9X2S2V1</accession>
<reference evidence="4" key="1">
    <citation type="submission" date="2022-07" db="EMBL/GenBank/DDBJ databases">
        <title>Enhanced cultured diversity of the mouse gut microbiota enables custom-made synthetic communities.</title>
        <authorList>
            <person name="Afrizal A."/>
        </authorList>
    </citation>
    <scope>NUCLEOTIDE SEQUENCE</scope>
    <source>
        <strain evidence="4">DSM 29186</strain>
    </source>
</reference>
<dbReference type="InterPro" id="IPR002035">
    <property type="entry name" value="VWF_A"/>
</dbReference>
<feature type="region of interest" description="Disordered" evidence="1">
    <location>
        <begin position="48"/>
        <end position="79"/>
    </location>
</feature>
<proteinExistence type="predicted"/>
<dbReference type="Gene3D" id="3.40.50.410">
    <property type="entry name" value="von Willebrand factor, type A domain"/>
    <property type="match status" value="1"/>
</dbReference>
<dbReference type="CDD" id="cd00198">
    <property type="entry name" value="vWFA"/>
    <property type="match status" value="1"/>
</dbReference>
<sequence>MGKGKVSKILCIMLSLMLVIGMAPANASYAASRSLGSTISSWLNSIKGSSSNKDSSSSDKVTNSTTTSESTAQSDSSGTVDDIKLTKTATDKGIDEEGNQLFDITLGVKGKKVTQGAPLDITLVVDLSNSMNDNSRLMITKDAAKEFIETVLPASGTSNVRVSIVAYGKYGYAYNFDTSKWDKYGSTSTSQYYTVSRSTAKNVIDSNSFKPGGISNDSGGTNTEAGFRTAKAVTETRNRADATSVVIFMTDGVPTYRCNGTDVSGSGSSTADADFNQAVTAANELKNAGNDIYTVGLLTGYSNLSNNLTMANKLLADDASYNVKTTNWNKKTYTNIGAAYSTKYYPITESAGAGDKIKEIYTNIANKILVLATGTVVDKIPEGFELTEDSKKALQEAGYKISEDGKTITFEGIPSGEEKKELKFTVKYTGNGYGAAYTNDYATYSGILYDGTTFEGDNALTFAKPVAGLYPKTVDDSDSTTVGTTITVNIRENDHFTKLTVDGYTVSDYTIVLTDKDGNEINYTGDFTATIEDGKLVFTSQTEGTKELYYVVKANITKKGDNFAINGQTELKSRPTKVTIDVYSAPSKAFVIDFGKPVTYSADDVFTTAEQNAQIVLKNATNNKATGNYGTMTFNSDKSITYKLTKFMDNIDQFIFNETFTDKDKVDKKVSMVPASSIYYEDDFSDEDGNTLIKYGEGWDVIGRNSVNEIKGDGSLGYDSNYDKSDSELEYSGGTIHYVPKSTKSVKADFTFTGQGLDLYSYTSGSTGKLTFRVYDESGTRVFNKTINTKYNSGEAYQVPVVTFVGETSQTYKVEIIVPKNEVFYLDAIRIYNSVKVNKDEIGVDVDNEADAKFVSIREESLTPNLFTVIGNVFIDAYTGNPAQIVDISNSDNLAKYTTYGRKTEVVLAPEQSITISLKDKSNIPTKVDLGARIDASVPSNITGGSEYGKLSVNSKDITLKSSTDMYYTVLFNDNGQLVITNNTNKLVALTKLKLIY</sequence>
<feature type="signal peptide" evidence="2">
    <location>
        <begin position="1"/>
        <end position="27"/>
    </location>
</feature>
<feature type="compositionally biased region" description="Polar residues" evidence="1">
    <location>
        <begin position="69"/>
        <end position="79"/>
    </location>
</feature>
<keyword evidence="2" id="KW-0732">Signal</keyword>
<name>A0A9X2S2V1_9FIRM</name>